<evidence type="ECO:0000313" key="2">
    <source>
        <dbReference type="Proteomes" id="UP000356253"/>
    </source>
</evidence>
<organism evidence="1 2">
    <name type="scientific">Mesonia oceanica</name>
    <dbReference type="NCBI Taxonomy" id="2687242"/>
    <lineage>
        <taxon>Bacteria</taxon>
        <taxon>Pseudomonadati</taxon>
        <taxon>Bacteroidota</taxon>
        <taxon>Flavobacteriia</taxon>
        <taxon>Flavobacteriales</taxon>
        <taxon>Flavobacteriaceae</taxon>
        <taxon>Mesonia</taxon>
    </lineage>
</organism>
<gene>
    <name evidence="1" type="ORF">FVB9532_03064</name>
</gene>
<dbReference type="EMBL" id="CABVMM010000012">
    <property type="protein sequence ID" value="VVV01770.1"/>
    <property type="molecule type" value="Genomic_DNA"/>
</dbReference>
<keyword evidence="2" id="KW-1185">Reference proteome</keyword>
<comment type="caution">
    <text evidence="1">The sequence shown here is derived from an EMBL/GenBank/DDBJ whole genome shotgun (WGS) entry which is preliminary data.</text>
</comment>
<accession>A0AC61YBU3</accession>
<dbReference type="Proteomes" id="UP000356253">
    <property type="component" value="Unassembled WGS sequence"/>
</dbReference>
<reference evidence="1" key="1">
    <citation type="submission" date="2019-09" db="EMBL/GenBank/DDBJ databases">
        <authorList>
            <person name="Rodrigo-Torres L."/>
            <person name="Arahal R. D."/>
            <person name="Lucena T."/>
        </authorList>
    </citation>
    <scope>NUCLEOTIDE SEQUENCE</scope>
    <source>
        <strain evidence="1">ISS653</strain>
    </source>
</reference>
<sequence>MATYKKRGYKPKSEKEQEDINEDEKAYVEGESTTQEVFENLDETANKTEEWVASNQKGIFIFIGVVVIAVFGYIGYQKFVNQPKQDEAANEIAQSQIYFENALDASGKVQDSLYNLSLTGGNGKYGFIDIIDNYGGTSAANQAQYYAGMAYLNTGKYDKAIEHLENFSSEDEILAPLAKGAIGDAFMQLEQPEEALGYYESAANMRSNSFTTPKFLLKAAITAIELKKGAKAEEYLTKIEDEYADAPEAEKVAVYMGEAKALK</sequence>
<evidence type="ECO:0000313" key="1">
    <source>
        <dbReference type="EMBL" id="VVV01770.1"/>
    </source>
</evidence>
<proteinExistence type="predicted"/>
<name>A0AC61YBU3_9FLAO</name>
<protein>
    <submittedName>
        <fullName evidence="1">Uncharacterized protein</fullName>
    </submittedName>
</protein>